<organism evidence="1 2">
    <name type="scientific">Arthrobacter pigmenti</name>
    <dbReference type="NCBI Taxonomy" id="271432"/>
    <lineage>
        <taxon>Bacteria</taxon>
        <taxon>Bacillati</taxon>
        <taxon>Actinomycetota</taxon>
        <taxon>Actinomycetes</taxon>
        <taxon>Micrococcales</taxon>
        <taxon>Micrococcaceae</taxon>
        <taxon>Arthrobacter</taxon>
    </lineage>
</organism>
<gene>
    <name evidence="1" type="ORF">BJ994_001712</name>
</gene>
<evidence type="ECO:0000313" key="2">
    <source>
        <dbReference type="Proteomes" id="UP000547458"/>
    </source>
</evidence>
<proteinExistence type="predicted"/>
<dbReference type="EMBL" id="JAATJL010000001">
    <property type="protein sequence ID" value="NJC22636.1"/>
    <property type="molecule type" value="Genomic_DNA"/>
</dbReference>
<evidence type="ECO:0000313" key="1">
    <source>
        <dbReference type="EMBL" id="NJC22636.1"/>
    </source>
</evidence>
<dbReference type="RefSeq" id="WP_167993348.1">
    <property type="nucleotide sequence ID" value="NZ_JAATJL010000001.1"/>
</dbReference>
<accession>A0A846RUC1</accession>
<name>A0A846RUC1_9MICC</name>
<protein>
    <recommendedName>
        <fullName evidence="3">Asparagine synthase</fullName>
    </recommendedName>
</protein>
<dbReference type="AlphaFoldDB" id="A0A846RUC1"/>
<comment type="caution">
    <text evidence="1">The sequence shown here is derived from an EMBL/GenBank/DDBJ whole genome shotgun (WGS) entry which is preliminary data.</text>
</comment>
<dbReference type="Proteomes" id="UP000547458">
    <property type="component" value="Unassembled WGS sequence"/>
</dbReference>
<keyword evidence="2" id="KW-1185">Reference proteome</keyword>
<sequence length="438" mass="49138">MSHPETPVRQRKAADVNFILIGFAFDPEAGNFNEEEVLTDIASSYCSRAALLTVLDRLAGRFVLIIEEHGESEVFHDAMGSRSVFYSSGTTPVVASHAEIVARHTGVGLADFVIPFLTSRNYVQRDVKYLPGLATSYDDVRQLTPNTSLRYPEQVVSRYWPRPDGFRHGSTHDATDMLETHLKGLASYLKSSGRRPVMGLTGGTDSRGVFSALWANDPFIFTYVRSQDAQQLSSSDSRSAVEIAGAYGLEVNVWPISNRLSLSAADNGFSYAFRRSTGYYRGPGSPWIDELRLMNFDPDRSLFVRGFGGEIMRGFYQKFSKRIRRVNAYHLADAYDVNAGSTITRRLFEEMLEITNLNEETICGYDPNDIFYWEHRMGTWGSVAMSEADLATPSIVGYNSRNLYSAFMDTSASERDSRVAFDDVTRRLAPRLTPLLDR</sequence>
<reference evidence="1 2" key="1">
    <citation type="submission" date="2020-03" db="EMBL/GenBank/DDBJ databases">
        <title>Sequencing the genomes of 1000 actinobacteria strains.</title>
        <authorList>
            <person name="Klenk H.-P."/>
        </authorList>
    </citation>
    <scope>NUCLEOTIDE SEQUENCE [LARGE SCALE GENOMIC DNA]</scope>
    <source>
        <strain evidence="1 2">DSM 16403</strain>
    </source>
</reference>
<dbReference type="SUPFAM" id="SSF52402">
    <property type="entry name" value="Adenine nucleotide alpha hydrolases-like"/>
    <property type="match status" value="1"/>
</dbReference>
<evidence type="ECO:0008006" key="3">
    <source>
        <dbReference type="Google" id="ProtNLM"/>
    </source>
</evidence>